<comment type="caution">
    <text evidence="2">The sequence shown here is derived from an EMBL/GenBank/DDBJ whole genome shotgun (WGS) entry which is preliminary data.</text>
</comment>
<dbReference type="Pfam" id="PF22215">
    <property type="entry name" value="MLKL_N"/>
    <property type="match status" value="1"/>
</dbReference>
<name>A0A8T0PST2_PANVG</name>
<dbReference type="InterPro" id="IPR059179">
    <property type="entry name" value="MLKL-like_MCAfunc"/>
</dbReference>
<protein>
    <recommendedName>
        <fullName evidence="1">Mixed lineage kinase domain-containing protein</fullName>
    </recommendedName>
</protein>
<organism evidence="2 3">
    <name type="scientific">Panicum virgatum</name>
    <name type="common">Blackwell switchgrass</name>
    <dbReference type="NCBI Taxonomy" id="38727"/>
    <lineage>
        <taxon>Eukaryota</taxon>
        <taxon>Viridiplantae</taxon>
        <taxon>Streptophyta</taxon>
        <taxon>Embryophyta</taxon>
        <taxon>Tracheophyta</taxon>
        <taxon>Spermatophyta</taxon>
        <taxon>Magnoliopsida</taxon>
        <taxon>Liliopsida</taxon>
        <taxon>Poales</taxon>
        <taxon>Poaceae</taxon>
        <taxon>PACMAD clade</taxon>
        <taxon>Panicoideae</taxon>
        <taxon>Panicodae</taxon>
        <taxon>Paniceae</taxon>
        <taxon>Panicinae</taxon>
        <taxon>Panicum</taxon>
        <taxon>Panicum sect. Hiantes</taxon>
    </lineage>
</organism>
<dbReference type="GO" id="GO:0007166">
    <property type="term" value="P:cell surface receptor signaling pathway"/>
    <property type="evidence" value="ECO:0007669"/>
    <property type="project" value="InterPro"/>
</dbReference>
<dbReference type="EMBL" id="CM029051">
    <property type="protein sequence ID" value="KAG2563998.1"/>
    <property type="molecule type" value="Genomic_DNA"/>
</dbReference>
<evidence type="ECO:0000259" key="1">
    <source>
        <dbReference type="Pfam" id="PF22215"/>
    </source>
</evidence>
<dbReference type="InterPro" id="IPR036537">
    <property type="entry name" value="Adaptor_Cbl_N_dom_sf"/>
</dbReference>
<dbReference type="PANTHER" id="PTHR35832">
    <property type="entry name" value="OS12G0248400 PROTEIN-RELATED"/>
    <property type="match status" value="1"/>
</dbReference>
<dbReference type="Proteomes" id="UP000823388">
    <property type="component" value="Chromosome 8K"/>
</dbReference>
<gene>
    <name evidence="2" type="ORF">PVAP13_8KG335300</name>
</gene>
<accession>A0A8T0PST2</accession>
<proteinExistence type="predicted"/>
<feature type="domain" description="Mixed lineage kinase" evidence="1">
    <location>
        <begin position="8"/>
        <end position="108"/>
    </location>
</feature>
<dbReference type="CDD" id="cd21037">
    <property type="entry name" value="MLKL_NTD"/>
    <property type="match status" value="1"/>
</dbReference>
<evidence type="ECO:0000313" key="3">
    <source>
        <dbReference type="Proteomes" id="UP000823388"/>
    </source>
</evidence>
<reference evidence="2" key="1">
    <citation type="submission" date="2020-05" db="EMBL/GenBank/DDBJ databases">
        <title>WGS assembly of Panicum virgatum.</title>
        <authorList>
            <person name="Lovell J.T."/>
            <person name="Jenkins J."/>
            <person name="Shu S."/>
            <person name="Juenger T.E."/>
            <person name="Schmutz J."/>
        </authorList>
    </citation>
    <scope>NUCLEOTIDE SEQUENCE</scope>
    <source>
        <strain evidence="2">AP13</strain>
    </source>
</reference>
<dbReference type="InterPro" id="IPR054000">
    <property type="entry name" value="MLKL_N"/>
</dbReference>
<evidence type="ECO:0000313" key="2">
    <source>
        <dbReference type="EMBL" id="KAG2563998.1"/>
    </source>
</evidence>
<dbReference type="AlphaFoldDB" id="A0A8T0PST2"/>
<sequence>MADPLSIVDNIIQLVLAIKEAVEMVRENKDECVDIQRRVLRIKILLSLLKKSEMMKHQAMSEALEDLGNALSRALEVVKACHARNILCRFCASGKQAKKLRQVRGDISETMMVAIFATNVVVYVESESHDSDDEEPYPLSEHLPASPPLSIVVGEDRLSPPPAHAAPSTSINVVDVSDSDLPPCSPKQQLSHPPRVVPLLCPNIYILIYLHNNNRKQNSHHHLLLLLYPDVNLLIHIQNHHHHHHILLQK</sequence>
<dbReference type="PANTHER" id="PTHR35832:SF9">
    <property type="entry name" value="OS12G0276800 PROTEIN"/>
    <property type="match status" value="1"/>
</dbReference>
<keyword evidence="3" id="KW-1185">Reference proteome</keyword>
<dbReference type="Gene3D" id="1.20.930.20">
    <property type="entry name" value="Adaptor protein Cbl, N-terminal domain"/>
    <property type="match status" value="1"/>
</dbReference>
<dbReference type="OrthoDB" id="627753at2759"/>